<accession>A0A0V0H1E3</accession>
<proteinExistence type="predicted"/>
<dbReference type="EMBL" id="GEDG01026891">
    <property type="protein sequence ID" value="JAP14209.1"/>
    <property type="molecule type" value="Transcribed_RNA"/>
</dbReference>
<organism evidence="1">
    <name type="scientific">Solanum chacoense</name>
    <name type="common">Chaco potato</name>
    <dbReference type="NCBI Taxonomy" id="4108"/>
    <lineage>
        <taxon>Eukaryota</taxon>
        <taxon>Viridiplantae</taxon>
        <taxon>Streptophyta</taxon>
        <taxon>Embryophyta</taxon>
        <taxon>Tracheophyta</taxon>
        <taxon>Spermatophyta</taxon>
        <taxon>Magnoliopsida</taxon>
        <taxon>eudicotyledons</taxon>
        <taxon>Gunneridae</taxon>
        <taxon>Pentapetalae</taxon>
        <taxon>asterids</taxon>
        <taxon>lamiids</taxon>
        <taxon>Solanales</taxon>
        <taxon>Solanaceae</taxon>
        <taxon>Solanoideae</taxon>
        <taxon>Solaneae</taxon>
        <taxon>Solanum</taxon>
    </lineage>
</organism>
<evidence type="ECO:0000313" key="1">
    <source>
        <dbReference type="EMBL" id="JAP14209.1"/>
    </source>
</evidence>
<name>A0A0V0H1E3_SOLCH</name>
<protein>
    <submittedName>
        <fullName evidence="1">Putative ovule protein</fullName>
    </submittedName>
</protein>
<dbReference type="AlphaFoldDB" id="A0A0V0H1E3"/>
<sequence length="101" mass="11045">MAVASSFVTGGSFNCDYLSSTSCSSSSSPSVDHQVRFFGSRRRIKPLVYWTRSHSLSPKCELSSNSVVKNGKKESRTSSLSALELLKTSAADRYASFFFSL</sequence>
<reference evidence="1" key="1">
    <citation type="submission" date="2015-12" db="EMBL/GenBank/DDBJ databases">
        <title>Gene expression during late stages of embryo sac development: a critical building block for successful pollen-pistil interactions.</title>
        <authorList>
            <person name="Liu Y."/>
            <person name="Joly V."/>
            <person name="Sabar M."/>
            <person name="Matton D.P."/>
        </authorList>
    </citation>
    <scope>NUCLEOTIDE SEQUENCE</scope>
</reference>